<dbReference type="Pfam" id="PF02110">
    <property type="entry name" value="HK"/>
    <property type="match status" value="1"/>
</dbReference>
<dbReference type="InterPro" id="IPR000417">
    <property type="entry name" value="Hyethyz_kinase"/>
</dbReference>
<comment type="caution">
    <text evidence="12">The sequence shown here is derived from an EMBL/GenBank/DDBJ whole genome shotgun (WGS) entry which is preliminary data.</text>
</comment>
<dbReference type="GO" id="GO:0004417">
    <property type="term" value="F:hydroxyethylthiazole kinase activity"/>
    <property type="evidence" value="ECO:0007669"/>
    <property type="project" value="UniProtKB-UniRule"/>
</dbReference>
<evidence type="ECO:0000256" key="4">
    <source>
        <dbReference type="ARBA" id="ARBA00022679"/>
    </source>
</evidence>
<dbReference type="PIRSF" id="PIRSF000513">
    <property type="entry name" value="Thz_kinase"/>
    <property type="match status" value="1"/>
</dbReference>
<dbReference type="SUPFAM" id="SSF53613">
    <property type="entry name" value="Ribokinase-like"/>
    <property type="match status" value="1"/>
</dbReference>
<evidence type="ECO:0000256" key="10">
    <source>
        <dbReference type="ARBA" id="ARBA00022977"/>
    </source>
</evidence>
<dbReference type="HAMAP" id="MF_00228">
    <property type="entry name" value="Thz_kinase"/>
    <property type="match status" value="1"/>
</dbReference>
<dbReference type="RefSeq" id="WP_121484961.1">
    <property type="nucleotide sequence ID" value="NZ_QQXL01000004.1"/>
</dbReference>
<keyword evidence="6 11" id="KW-0547">Nucleotide-binding</keyword>
<dbReference type="Proteomes" id="UP000273119">
    <property type="component" value="Unassembled WGS sequence"/>
</dbReference>
<evidence type="ECO:0000256" key="7">
    <source>
        <dbReference type="ARBA" id="ARBA00022777"/>
    </source>
</evidence>
<feature type="binding site" evidence="11">
    <location>
        <position position="176"/>
    </location>
    <ligand>
        <name>ATP</name>
        <dbReference type="ChEBI" id="CHEBI:30616"/>
    </ligand>
</feature>
<keyword evidence="4 11" id="KW-0808">Transferase</keyword>
<reference evidence="12 13" key="1">
    <citation type="submission" date="2018-07" db="EMBL/GenBank/DDBJ databases">
        <title>Arthrobacter sp. nov., isolated from raw cow's milk with high bacterial count.</title>
        <authorList>
            <person name="Hahne J."/>
            <person name="Isele D."/>
            <person name="Lipski A."/>
        </authorList>
    </citation>
    <scope>NUCLEOTIDE SEQUENCE [LARGE SCALE GENOMIC DNA]</scope>
    <source>
        <strain evidence="12 13">JZ R-183</strain>
    </source>
</reference>
<dbReference type="Gene3D" id="3.40.1190.20">
    <property type="match status" value="1"/>
</dbReference>
<evidence type="ECO:0000256" key="1">
    <source>
        <dbReference type="ARBA" id="ARBA00001771"/>
    </source>
</evidence>
<accession>A0A496PIM7</accession>
<proteinExistence type="inferred from homology"/>
<comment type="cofactor">
    <cofactor evidence="2 11">
        <name>Mg(2+)</name>
        <dbReference type="ChEBI" id="CHEBI:18420"/>
    </cofactor>
</comment>
<comment type="catalytic activity">
    <reaction evidence="1 11">
        <text>5-(2-hydroxyethyl)-4-methylthiazole + ATP = 4-methyl-5-(2-phosphooxyethyl)-thiazole + ADP + H(+)</text>
        <dbReference type="Rhea" id="RHEA:24212"/>
        <dbReference type="ChEBI" id="CHEBI:15378"/>
        <dbReference type="ChEBI" id="CHEBI:17957"/>
        <dbReference type="ChEBI" id="CHEBI:30616"/>
        <dbReference type="ChEBI" id="CHEBI:58296"/>
        <dbReference type="ChEBI" id="CHEBI:456216"/>
        <dbReference type="EC" id="2.7.1.50"/>
    </reaction>
</comment>
<feature type="binding site" evidence="11">
    <location>
        <position position="55"/>
    </location>
    <ligand>
        <name>substrate</name>
    </ligand>
</feature>
<comment type="pathway">
    <text evidence="3 11">Cofactor biosynthesis; thiamine diphosphate biosynthesis; 4-methyl-5-(2-phosphoethyl)-thiazole from 5-(2-hydroxyethyl)-4-methylthiazole: step 1/1.</text>
</comment>
<evidence type="ECO:0000256" key="2">
    <source>
        <dbReference type="ARBA" id="ARBA00001946"/>
    </source>
</evidence>
<keyword evidence="9 11" id="KW-0460">Magnesium</keyword>
<dbReference type="GO" id="GO:0005524">
    <property type="term" value="F:ATP binding"/>
    <property type="evidence" value="ECO:0007669"/>
    <property type="project" value="UniProtKB-UniRule"/>
</dbReference>
<dbReference type="EC" id="2.7.1.50" evidence="11"/>
<comment type="similarity">
    <text evidence="11">Belongs to the Thz kinase family.</text>
</comment>
<evidence type="ECO:0000256" key="8">
    <source>
        <dbReference type="ARBA" id="ARBA00022840"/>
    </source>
</evidence>
<dbReference type="GO" id="GO:0009228">
    <property type="term" value="P:thiamine biosynthetic process"/>
    <property type="evidence" value="ECO:0007669"/>
    <property type="project" value="UniProtKB-KW"/>
</dbReference>
<evidence type="ECO:0000256" key="6">
    <source>
        <dbReference type="ARBA" id="ARBA00022741"/>
    </source>
</evidence>
<dbReference type="AlphaFoldDB" id="A0A496PIM7"/>
<dbReference type="CDD" id="cd01170">
    <property type="entry name" value="THZ_kinase"/>
    <property type="match status" value="1"/>
</dbReference>
<dbReference type="GO" id="GO:0000287">
    <property type="term" value="F:magnesium ion binding"/>
    <property type="evidence" value="ECO:0007669"/>
    <property type="project" value="UniProtKB-UniRule"/>
</dbReference>
<dbReference type="EMBL" id="QQXL01000004">
    <property type="protein sequence ID" value="RKW70308.1"/>
    <property type="molecule type" value="Genomic_DNA"/>
</dbReference>
<feature type="binding site" evidence="11">
    <location>
        <position position="203"/>
    </location>
    <ligand>
        <name>substrate</name>
    </ligand>
</feature>
<dbReference type="NCBIfam" id="NF006830">
    <property type="entry name" value="PRK09355.1"/>
    <property type="match status" value="1"/>
</dbReference>
<evidence type="ECO:0000313" key="12">
    <source>
        <dbReference type="EMBL" id="RKW70308.1"/>
    </source>
</evidence>
<evidence type="ECO:0000256" key="9">
    <source>
        <dbReference type="ARBA" id="ARBA00022842"/>
    </source>
</evidence>
<keyword evidence="8 11" id="KW-0067">ATP-binding</keyword>
<evidence type="ECO:0000256" key="11">
    <source>
        <dbReference type="HAMAP-Rule" id="MF_00228"/>
    </source>
</evidence>
<keyword evidence="13" id="KW-1185">Reference proteome</keyword>
<feature type="binding site" evidence="11">
    <location>
        <position position="130"/>
    </location>
    <ligand>
        <name>ATP</name>
        <dbReference type="ChEBI" id="CHEBI:30616"/>
    </ligand>
</feature>
<gene>
    <name evidence="11" type="primary">thiM</name>
    <name evidence="12" type="ORF">DWQ67_07320</name>
</gene>
<keyword evidence="10 11" id="KW-0784">Thiamine biosynthesis</keyword>
<keyword evidence="7 11" id="KW-0418">Kinase</keyword>
<protein>
    <recommendedName>
        <fullName evidence="11">Hydroxyethylthiazole kinase</fullName>
        <ecNumber evidence="11">2.7.1.50</ecNumber>
    </recommendedName>
    <alternativeName>
        <fullName evidence="11">4-methyl-5-beta-hydroxyethylthiazole kinase</fullName>
        <shortName evidence="11">TH kinase</shortName>
        <shortName evidence="11">Thz kinase</shortName>
    </alternativeName>
</protein>
<keyword evidence="5 11" id="KW-0479">Metal-binding</keyword>
<evidence type="ECO:0000313" key="13">
    <source>
        <dbReference type="Proteomes" id="UP000273119"/>
    </source>
</evidence>
<dbReference type="PRINTS" id="PR01099">
    <property type="entry name" value="HYETHTZKNASE"/>
</dbReference>
<dbReference type="UniPathway" id="UPA00060">
    <property type="reaction ID" value="UER00139"/>
</dbReference>
<comment type="function">
    <text evidence="11">Catalyzes the phosphorylation of the hydroxyl group of 4-methyl-5-beta-hydroxyethylthiazole (THZ).</text>
</comment>
<dbReference type="InterPro" id="IPR029056">
    <property type="entry name" value="Ribokinase-like"/>
</dbReference>
<dbReference type="GO" id="GO:0009229">
    <property type="term" value="P:thiamine diphosphate biosynthetic process"/>
    <property type="evidence" value="ECO:0007669"/>
    <property type="project" value="UniProtKB-UniRule"/>
</dbReference>
<name>A0A496PIM7_9MICC</name>
<evidence type="ECO:0000256" key="5">
    <source>
        <dbReference type="ARBA" id="ARBA00022723"/>
    </source>
</evidence>
<sequence length="296" mass="29626">MGSVPCTHHLSTLPTPGEVLARLRNNPPLVQCLTNTVVQQFSANVLLALGASPAMDDTAGEAGIFASIASGVLINVGTPHAEESQAMREAVAGAQGAHTPWVLDPVAIGALPVRTKLARELGALSPTVVRGNASEVAALAGAGDGGRGTDSLATPDDVAHAAAGLARATGGAVAVSGATDLITDGERTWRVGGGSVRLTQVTGGGCALGAVVCAIAGVLRPEGRNMTAREAAWAAVCAHALYSVAAERAAEHTKGPGSFAVAFLDHLSLLDPADPALAHTERITSHASSSTEGTRP</sequence>
<organism evidence="12 13">
    <name type="scientific">Galactobacter caseinivorans</name>
    <dbReference type="NCBI Taxonomy" id="2676123"/>
    <lineage>
        <taxon>Bacteria</taxon>
        <taxon>Bacillati</taxon>
        <taxon>Actinomycetota</taxon>
        <taxon>Actinomycetes</taxon>
        <taxon>Micrococcales</taxon>
        <taxon>Micrococcaceae</taxon>
        <taxon>Galactobacter</taxon>
    </lineage>
</organism>
<evidence type="ECO:0000256" key="3">
    <source>
        <dbReference type="ARBA" id="ARBA00004868"/>
    </source>
</evidence>